<sequence>MKKELDYFMIDGEFGGNQDWFTNIVMNVGGCGAATACDSCIYLAKYKGMKELYPFDLEQMDKEAYKKFSQLMKPYIRPRVQGVKKPEWYIGGLEKYISDVNKRCGTDYQIHMEKFDGTGDADEAERIICGQIDKELPVPYLMLRHLNTEKYKDFIWHWFLVVGYEKEKHETWIDVATYGEKVRLNLKDLWKTGCEEKGGIVIYEIKEQKKN</sequence>
<protein>
    <recommendedName>
        <fullName evidence="5">Peptidase C39-like domain-containing protein</fullName>
    </recommendedName>
</protein>
<evidence type="ECO:0000313" key="4">
    <source>
        <dbReference type="Proteomes" id="UP000398619"/>
    </source>
</evidence>
<reference evidence="1 3" key="1">
    <citation type="submission" date="2015-09" db="EMBL/GenBank/DDBJ databases">
        <authorList>
            <consortium name="Pathogen Informatics"/>
        </authorList>
    </citation>
    <scope>NUCLEOTIDE SEQUENCE [LARGE SCALE GENOMIC DNA]</scope>
    <source>
        <strain evidence="1 3">2789STDY5834914</strain>
    </source>
</reference>
<gene>
    <name evidence="2" type="ORF">DLSSTS7063_03330</name>
    <name evidence="1" type="ORF">ERS852526_01989</name>
</gene>
<evidence type="ECO:0008006" key="5">
    <source>
        <dbReference type="Google" id="ProtNLM"/>
    </source>
</evidence>
<dbReference type="EMBL" id="CZAY01000014">
    <property type="protein sequence ID" value="CUP79521.1"/>
    <property type="molecule type" value="Genomic_DNA"/>
</dbReference>
<dbReference type="STRING" id="88431.ERS852423_02752"/>
<dbReference type="RefSeq" id="WP_055283597.1">
    <property type="nucleotide sequence ID" value="NZ_CABHNM010000080.1"/>
</dbReference>
<dbReference type="AlphaFoldDB" id="A0A174R5U0"/>
<dbReference type="Proteomes" id="UP000398619">
    <property type="component" value="Unassembled WGS sequence"/>
</dbReference>
<name>A0A174R5U0_9FIRM</name>
<dbReference type="OrthoDB" id="370604at2"/>
<organism evidence="1 3">
    <name type="scientific">Dorea longicatena</name>
    <dbReference type="NCBI Taxonomy" id="88431"/>
    <lineage>
        <taxon>Bacteria</taxon>
        <taxon>Bacillati</taxon>
        <taxon>Bacillota</taxon>
        <taxon>Clostridia</taxon>
        <taxon>Lachnospirales</taxon>
        <taxon>Lachnospiraceae</taxon>
        <taxon>Dorea</taxon>
    </lineage>
</organism>
<evidence type="ECO:0000313" key="3">
    <source>
        <dbReference type="Proteomes" id="UP000095485"/>
    </source>
</evidence>
<proteinExistence type="predicted"/>
<evidence type="ECO:0000313" key="2">
    <source>
        <dbReference type="EMBL" id="VUX24006.1"/>
    </source>
</evidence>
<dbReference type="GeneID" id="96229273"/>
<dbReference type="Proteomes" id="UP000095485">
    <property type="component" value="Unassembled WGS sequence"/>
</dbReference>
<reference evidence="2 4" key="2">
    <citation type="submission" date="2019-07" db="EMBL/GenBank/DDBJ databases">
        <authorList>
            <person name="Hibberd C M."/>
            <person name="Gehrig L. J."/>
            <person name="Chang H.-W."/>
            <person name="Venkatesh S."/>
        </authorList>
    </citation>
    <scope>NUCLEOTIDE SEQUENCE [LARGE SCALE GENOMIC DNA]</scope>
    <source>
        <strain evidence="2">Dorea_longicatena_SSTS_Bg7063</strain>
    </source>
</reference>
<evidence type="ECO:0000313" key="1">
    <source>
        <dbReference type="EMBL" id="CUP79521.1"/>
    </source>
</evidence>
<dbReference type="EMBL" id="CABHNM010000080">
    <property type="protein sequence ID" value="VUX24006.1"/>
    <property type="molecule type" value="Genomic_DNA"/>
</dbReference>
<accession>A0A174R5U0</accession>